<dbReference type="AlphaFoldDB" id="A0A1F5SY71"/>
<protein>
    <recommendedName>
        <fullName evidence="1">Glycosyl transferase family 28 C-terminal domain-containing protein</fullName>
    </recommendedName>
</protein>
<dbReference type="InterPro" id="IPR007235">
    <property type="entry name" value="Glyco_trans_28_C"/>
</dbReference>
<dbReference type="Pfam" id="PF04101">
    <property type="entry name" value="Glyco_tran_28_C"/>
    <property type="match status" value="1"/>
</dbReference>
<evidence type="ECO:0000259" key="1">
    <source>
        <dbReference type="Pfam" id="PF04101"/>
    </source>
</evidence>
<accession>A0A1F5SY71</accession>
<evidence type="ECO:0000313" key="2">
    <source>
        <dbReference type="EMBL" id="OGF31654.1"/>
    </source>
</evidence>
<dbReference type="Proteomes" id="UP000179001">
    <property type="component" value="Unassembled WGS sequence"/>
</dbReference>
<name>A0A1F5SY71_9BACT</name>
<comment type="caution">
    <text evidence="2">The sequence shown here is derived from an EMBL/GenBank/DDBJ whole genome shotgun (WGS) entry which is preliminary data.</text>
</comment>
<dbReference type="EMBL" id="MFGJ01000007">
    <property type="protein sequence ID" value="OGF31654.1"/>
    <property type="molecule type" value="Genomic_DNA"/>
</dbReference>
<gene>
    <name evidence="2" type="ORF">A2478_04160</name>
</gene>
<evidence type="ECO:0000313" key="3">
    <source>
        <dbReference type="Proteomes" id="UP000179001"/>
    </source>
</evidence>
<reference evidence="2 3" key="1">
    <citation type="journal article" date="2016" name="Nat. Commun.">
        <title>Thousands of microbial genomes shed light on interconnected biogeochemical processes in an aquifer system.</title>
        <authorList>
            <person name="Anantharaman K."/>
            <person name="Brown C.T."/>
            <person name="Hug L.A."/>
            <person name="Sharon I."/>
            <person name="Castelle C.J."/>
            <person name="Probst A.J."/>
            <person name="Thomas B.C."/>
            <person name="Singh A."/>
            <person name="Wilkins M.J."/>
            <person name="Karaoz U."/>
            <person name="Brodie E.L."/>
            <person name="Williams K.H."/>
            <person name="Hubbard S.S."/>
            <person name="Banfield J.F."/>
        </authorList>
    </citation>
    <scope>NUCLEOTIDE SEQUENCE [LARGE SCALE GENOMIC DNA]</scope>
</reference>
<dbReference type="GO" id="GO:0016758">
    <property type="term" value="F:hexosyltransferase activity"/>
    <property type="evidence" value="ECO:0007669"/>
    <property type="project" value="InterPro"/>
</dbReference>
<dbReference type="STRING" id="1798002.A2478_04160"/>
<feature type="domain" description="Glycosyl transferase family 28 C-terminal" evidence="1">
    <location>
        <begin position="255"/>
        <end position="332"/>
    </location>
</feature>
<dbReference type="SUPFAM" id="SSF53756">
    <property type="entry name" value="UDP-Glycosyltransferase/glycogen phosphorylase"/>
    <property type="match status" value="1"/>
</dbReference>
<sequence length="438" mass="51041">MKKLIPKILFSAQHFGFGSQATIAYILKNLKRKGFKSDNYLVGWGNVTHFFKNYKELFDSDKIIETDIKGISNIDKKFDLIISCGNPYISIFGYDCCIPVINIDTNFWFWLLTKDKKNYDKYSQIMEHILKGGNYLEKISRLEKSGLTPHESQLLSNKCSLHSFLEKFPYINEKFPGTEKRIFRLGDILGGKNKFSEISPVLDLSVVKNKKIKKDYILINLNGMKNPVNDNADLDIYVKMIAKFISPVINELYKDKKFIIVVHPEIAERIKKNKKFFNLHAGIKVKSFSHREMLKIMEKTFLLITAPGKKSIYEAIHYGVPIIFLPEQNSTQYPQVLGYRKMGGEFPGILIYEKEKDLKKIKFKSGIEEMHWMYKKYEEWEESGSYQRDLLDLLKNEYSTDIALDKLAVKQRSVLNYQKGFAGADQISNFVIKYFQYI</sequence>
<organism evidence="2 3">
    <name type="scientific">Candidatus Falkowbacteria bacterium RIFOXYC2_FULL_36_12</name>
    <dbReference type="NCBI Taxonomy" id="1798002"/>
    <lineage>
        <taxon>Bacteria</taxon>
        <taxon>Candidatus Falkowiibacteriota</taxon>
    </lineage>
</organism>
<dbReference type="Gene3D" id="3.40.50.2000">
    <property type="entry name" value="Glycogen Phosphorylase B"/>
    <property type="match status" value="1"/>
</dbReference>
<proteinExistence type="predicted"/>